<dbReference type="Proteomes" id="UP000295509">
    <property type="component" value="Unassembled WGS sequence"/>
</dbReference>
<protein>
    <submittedName>
        <fullName evidence="2">MmgE/PrpD family protein</fullName>
    </submittedName>
</protein>
<dbReference type="EMBL" id="SORE01000038">
    <property type="protein sequence ID" value="TDY37405.1"/>
    <property type="molecule type" value="Genomic_DNA"/>
</dbReference>
<proteinExistence type="predicted"/>
<dbReference type="SUPFAM" id="SSF103378">
    <property type="entry name" value="2-methylcitrate dehydratase PrpD"/>
    <property type="match status" value="1"/>
</dbReference>
<dbReference type="InterPro" id="IPR036148">
    <property type="entry name" value="MmgE/PrpD_sf"/>
</dbReference>
<evidence type="ECO:0000313" key="2">
    <source>
        <dbReference type="EMBL" id="TDY37405.1"/>
    </source>
</evidence>
<organism evidence="2 3">
    <name type="scientific">Paraburkholderia rhizosphaerae</name>
    <dbReference type="NCBI Taxonomy" id="480658"/>
    <lineage>
        <taxon>Bacteria</taxon>
        <taxon>Pseudomonadati</taxon>
        <taxon>Pseudomonadota</taxon>
        <taxon>Betaproteobacteria</taxon>
        <taxon>Burkholderiales</taxon>
        <taxon>Burkholderiaceae</taxon>
        <taxon>Paraburkholderia</taxon>
    </lineage>
</organism>
<comment type="caution">
    <text evidence="2">The sequence shown here is derived from an EMBL/GenBank/DDBJ whole genome shotgun (WGS) entry which is preliminary data.</text>
</comment>
<gene>
    <name evidence="2" type="ORF">BX592_13848</name>
</gene>
<dbReference type="Pfam" id="PF19305">
    <property type="entry name" value="MmgE_PrpD_C"/>
    <property type="match status" value="1"/>
</dbReference>
<dbReference type="InterPro" id="IPR045337">
    <property type="entry name" value="MmgE_PrpD_C"/>
</dbReference>
<evidence type="ECO:0000259" key="1">
    <source>
        <dbReference type="Pfam" id="PF19305"/>
    </source>
</evidence>
<dbReference type="AlphaFoldDB" id="A0A4R8L527"/>
<name>A0A4R8L527_9BURK</name>
<sequence>MRNVSSRPRMSKLYPKYYATVVTATRDDGQTFSKRVDDIPGFATRPMQRADLAAKFRKNVVPMIGTASADDALHVLWELERHERVTDVFAPLVLRT</sequence>
<dbReference type="RefSeq" id="WP_341804911.1">
    <property type="nucleotide sequence ID" value="NZ_JBHLUW010000020.1"/>
</dbReference>
<reference evidence="2 3" key="1">
    <citation type="submission" date="2019-03" db="EMBL/GenBank/DDBJ databases">
        <title>Genomic Encyclopedia of Type Strains, Phase III (KMG-III): the genomes of soil and plant-associated and newly described type strains.</title>
        <authorList>
            <person name="Whitman W."/>
        </authorList>
    </citation>
    <scope>NUCLEOTIDE SEQUENCE [LARGE SCALE GENOMIC DNA]</scope>
    <source>
        <strain evidence="2 3">LMG 29544</strain>
    </source>
</reference>
<accession>A0A4R8L527</accession>
<dbReference type="GO" id="GO:0016829">
    <property type="term" value="F:lyase activity"/>
    <property type="evidence" value="ECO:0007669"/>
    <property type="project" value="InterPro"/>
</dbReference>
<keyword evidence="3" id="KW-1185">Reference proteome</keyword>
<evidence type="ECO:0000313" key="3">
    <source>
        <dbReference type="Proteomes" id="UP000295509"/>
    </source>
</evidence>
<feature type="domain" description="MmgE/PrpD C-terminal" evidence="1">
    <location>
        <begin position="5"/>
        <end position="77"/>
    </location>
</feature>